<dbReference type="CDD" id="cd13128">
    <property type="entry name" value="MATE_Wzx_like"/>
    <property type="match status" value="1"/>
</dbReference>
<dbReference type="PANTHER" id="PTHR30250">
    <property type="entry name" value="PST FAMILY PREDICTED COLANIC ACID TRANSPORTER"/>
    <property type="match status" value="1"/>
</dbReference>
<name>L9VPQ4_9EURY</name>
<evidence type="ECO:0000256" key="3">
    <source>
        <dbReference type="ARBA" id="ARBA00022692"/>
    </source>
</evidence>
<dbReference type="PATRIC" id="fig|1114856.3.peg.3064"/>
<keyword evidence="8" id="KW-1185">Reference proteome</keyword>
<feature type="transmembrane region" description="Helical" evidence="6">
    <location>
        <begin position="79"/>
        <end position="99"/>
    </location>
</feature>
<keyword evidence="4 6" id="KW-1133">Transmembrane helix</keyword>
<evidence type="ECO:0000256" key="2">
    <source>
        <dbReference type="ARBA" id="ARBA00022475"/>
    </source>
</evidence>
<feature type="transmembrane region" description="Helical" evidence="6">
    <location>
        <begin position="279"/>
        <end position="296"/>
    </location>
</feature>
<dbReference type="InterPro" id="IPR002797">
    <property type="entry name" value="Polysacc_synth"/>
</dbReference>
<dbReference type="eggNOG" id="arCOG02209">
    <property type="taxonomic scope" value="Archaea"/>
</dbReference>
<dbReference type="EMBL" id="AOHW01000038">
    <property type="protein sequence ID" value="ELY39139.1"/>
    <property type="molecule type" value="Genomic_DNA"/>
</dbReference>
<keyword evidence="3 6" id="KW-0812">Transmembrane</keyword>
<evidence type="ECO:0000256" key="1">
    <source>
        <dbReference type="ARBA" id="ARBA00004651"/>
    </source>
</evidence>
<dbReference type="AlphaFoldDB" id="L9VPQ4"/>
<feature type="transmembrane region" description="Helical" evidence="6">
    <location>
        <begin position="218"/>
        <end position="237"/>
    </location>
</feature>
<proteinExistence type="predicted"/>
<feature type="transmembrane region" description="Helical" evidence="6">
    <location>
        <begin position="426"/>
        <end position="450"/>
    </location>
</feature>
<feature type="transmembrane region" description="Helical" evidence="6">
    <location>
        <begin position="120"/>
        <end position="144"/>
    </location>
</feature>
<dbReference type="GO" id="GO:0005886">
    <property type="term" value="C:plasma membrane"/>
    <property type="evidence" value="ECO:0007669"/>
    <property type="project" value="UniProtKB-SubCell"/>
</dbReference>
<reference evidence="7 8" key="1">
    <citation type="journal article" date="2014" name="PLoS Genet.">
        <title>Phylogenetically driven sequencing of extremely halophilic archaea reveals strategies for static and dynamic osmo-response.</title>
        <authorList>
            <person name="Becker E.A."/>
            <person name="Seitzer P.M."/>
            <person name="Tritt A."/>
            <person name="Larsen D."/>
            <person name="Krusor M."/>
            <person name="Yao A.I."/>
            <person name="Wu D."/>
            <person name="Madern D."/>
            <person name="Eisen J.A."/>
            <person name="Darling A.E."/>
            <person name="Facciotti M.T."/>
        </authorList>
    </citation>
    <scope>NUCLEOTIDE SEQUENCE [LARGE SCALE GENOMIC DNA]</scope>
    <source>
        <strain evidence="7 8">GA33</strain>
    </source>
</reference>
<evidence type="ECO:0000256" key="6">
    <source>
        <dbReference type="SAM" id="Phobius"/>
    </source>
</evidence>
<comment type="subcellular location">
    <subcellularLocation>
        <location evidence="1">Cell membrane</location>
        <topology evidence="1">Multi-pass membrane protein</topology>
    </subcellularLocation>
</comment>
<dbReference type="STRING" id="1114856.GCA_000383975_04617"/>
<feature type="transmembrane region" description="Helical" evidence="6">
    <location>
        <begin position="492"/>
        <end position="514"/>
    </location>
</feature>
<evidence type="ECO:0000313" key="7">
    <source>
        <dbReference type="EMBL" id="ELY39139.1"/>
    </source>
</evidence>
<evidence type="ECO:0000256" key="4">
    <source>
        <dbReference type="ARBA" id="ARBA00022989"/>
    </source>
</evidence>
<gene>
    <name evidence="7" type="ORF">C496_14817</name>
</gene>
<feature type="transmembrane region" description="Helical" evidence="6">
    <location>
        <begin position="462"/>
        <end position="486"/>
    </location>
</feature>
<keyword evidence="2" id="KW-1003">Cell membrane</keyword>
<organism evidence="7 8">
    <name type="scientific">Natronorubrum tibetense GA33</name>
    <dbReference type="NCBI Taxonomy" id="1114856"/>
    <lineage>
        <taxon>Archaea</taxon>
        <taxon>Methanobacteriati</taxon>
        <taxon>Methanobacteriota</taxon>
        <taxon>Stenosarchaea group</taxon>
        <taxon>Halobacteria</taxon>
        <taxon>Halobacteriales</taxon>
        <taxon>Natrialbaceae</taxon>
        <taxon>Natronorubrum</taxon>
    </lineage>
</organism>
<dbReference type="Proteomes" id="UP000011599">
    <property type="component" value="Unassembled WGS sequence"/>
</dbReference>
<protein>
    <submittedName>
        <fullName evidence="7">Polysaccharide biosynthesis protein</fullName>
    </submittedName>
</protein>
<dbReference type="InterPro" id="IPR050833">
    <property type="entry name" value="Poly_Biosynth_Transport"/>
</dbReference>
<dbReference type="PANTHER" id="PTHR30250:SF11">
    <property type="entry name" value="O-ANTIGEN TRANSPORTER-RELATED"/>
    <property type="match status" value="1"/>
</dbReference>
<keyword evidence="5 6" id="KW-0472">Membrane</keyword>
<comment type="caution">
    <text evidence="7">The sequence shown here is derived from an EMBL/GenBank/DDBJ whole genome shotgun (WGS) entry which is preliminary data.</text>
</comment>
<dbReference type="OrthoDB" id="202076at2157"/>
<accession>L9VPQ4</accession>
<feature type="transmembrane region" description="Helical" evidence="6">
    <location>
        <begin position="156"/>
        <end position="178"/>
    </location>
</feature>
<dbReference type="Pfam" id="PF01943">
    <property type="entry name" value="Polysacc_synt"/>
    <property type="match status" value="1"/>
</dbReference>
<evidence type="ECO:0000256" key="5">
    <source>
        <dbReference type="ARBA" id="ARBA00023136"/>
    </source>
</evidence>
<sequence length="524" mass="55878">MVQPIFRGSDARSVETSSAVQVTRVEITPTVDAYSSMSLTDRIVDGFKATLGARLVNNLANGLLMLVLARFLLTNDEYGLLFTIISVIAVAQLGADLGIGRSAARYVSDKKETEPSTIPYLLRSSLSYRLVLLAIVSVGLVVARDPLAAALDIPELSTLMLVAVGYLIFQSLFSYHITLFQGFNRVDLSAIIEVINNVSRLVFVVILTALGLGVAGALFGYIIGVFLGTIVGLVFLYRRFYTQYADGGGSKSLRNRMLKYSVPLTATHGAGVLDRQIDTVLVAFFINPVAVSYYVLSKQITEFVLVPAGSLGFSVSPTYGEEKANDSLEHAADIYETTLEYMFLLYVPAAVGMMLVAEPAVTLVFGAEYAGAAPVLQVLGVYVVFQAITDVTTQGLDFLGRAKTRAYAKGSTAVANVGLNIVMIPIYGVTGAAVATVITFGIYTLVNVYVMHSELSLDFVRIARSLVVTTAIAGGMGLAVLLLIPYASNLPALFGVIGAGIAIWGVLITVSGVIDPRETIAQLT</sequence>
<feature type="transmembrane region" description="Helical" evidence="6">
    <location>
        <begin position="55"/>
        <end position="73"/>
    </location>
</feature>
<evidence type="ECO:0000313" key="8">
    <source>
        <dbReference type="Proteomes" id="UP000011599"/>
    </source>
</evidence>
<feature type="transmembrane region" description="Helical" evidence="6">
    <location>
        <begin position="339"/>
        <end position="357"/>
    </location>
</feature>